<organism evidence="6 7">
    <name type="scientific">Phyllosticta citribraziliensis</name>
    <dbReference type="NCBI Taxonomy" id="989973"/>
    <lineage>
        <taxon>Eukaryota</taxon>
        <taxon>Fungi</taxon>
        <taxon>Dikarya</taxon>
        <taxon>Ascomycota</taxon>
        <taxon>Pezizomycotina</taxon>
        <taxon>Dothideomycetes</taxon>
        <taxon>Dothideomycetes incertae sedis</taxon>
        <taxon>Botryosphaeriales</taxon>
        <taxon>Phyllostictaceae</taxon>
        <taxon>Phyllosticta</taxon>
    </lineage>
</organism>
<evidence type="ECO:0000313" key="7">
    <source>
        <dbReference type="Proteomes" id="UP001360953"/>
    </source>
</evidence>
<evidence type="ECO:0000313" key="6">
    <source>
        <dbReference type="EMBL" id="KAK7541991.1"/>
    </source>
</evidence>
<feature type="domain" description="NOT2/NOT3/NOT5 C-terminal" evidence="5">
    <location>
        <begin position="357"/>
        <end position="479"/>
    </location>
</feature>
<name>A0ABR1M316_9PEZI</name>
<feature type="compositionally biased region" description="Polar residues" evidence="4">
    <location>
        <begin position="85"/>
        <end position="127"/>
    </location>
</feature>
<feature type="compositionally biased region" description="Polar residues" evidence="4">
    <location>
        <begin position="279"/>
        <end position="288"/>
    </location>
</feature>
<feature type="region of interest" description="Disordered" evidence="4">
    <location>
        <begin position="230"/>
        <end position="300"/>
    </location>
</feature>
<evidence type="ECO:0000256" key="1">
    <source>
        <dbReference type="ARBA" id="ARBA00007682"/>
    </source>
</evidence>
<keyword evidence="7" id="KW-1185">Reference proteome</keyword>
<comment type="caution">
    <text evidence="6">The sequence shown here is derived from an EMBL/GenBank/DDBJ whole genome shotgun (WGS) entry which is preliminary data.</text>
</comment>
<dbReference type="InterPro" id="IPR040168">
    <property type="entry name" value="Not2/3/5"/>
</dbReference>
<comment type="similarity">
    <text evidence="1">Belongs to the CNOT2/3/5 family.</text>
</comment>
<proteinExistence type="inferred from homology"/>
<protein>
    <recommendedName>
        <fullName evidence="5">NOT2/NOT3/NOT5 C-terminal domain-containing protein</fullName>
    </recommendedName>
</protein>
<dbReference type="InterPro" id="IPR038635">
    <property type="entry name" value="CCR4-NOT_su2/3/5_C_sf"/>
</dbReference>
<feature type="region of interest" description="Disordered" evidence="4">
    <location>
        <begin position="1"/>
        <end position="192"/>
    </location>
</feature>
<dbReference type="InterPro" id="IPR007282">
    <property type="entry name" value="NOT2/3/5_C"/>
</dbReference>
<dbReference type="Gene3D" id="2.30.30.1020">
    <property type="entry name" value="CCR4-NOT complex subunit 2/3/5, C-terminal domain"/>
    <property type="match status" value="1"/>
</dbReference>
<feature type="compositionally biased region" description="Gly residues" evidence="4">
    <location>
        <begin position="167"/>
        <end position="184"/>
    </location>
</feature>
<sequence length="492" mass="53097">MNRPGAGPQQLRNMPGTMFQTQQTGAGRGTPMQSSRLQGAKLGNGSGWSFNGPMGGAPGLSAVQTRTPNAAGISSFAQTIGGGSQANTPLDPSEFPSLSGTPQTQHQNNQSQALWSNPSIRSAQHTPVQRPHGQGATPAPPSAQAIRSQQDHQAQPQDDTSSAHSQFGGGLDDYLYGGQGGVGQLSGAPQQQQQVNIEEFPPLGGNGSGEVGQDRRTGMIQNAAFGGAVPGGFGGSVQQGRNGVSSPADGQHDAVGDRLGGAVLRDERAAAERRAREASTASYSSQQPVQPPVKASSVQHLDQPRLSQMNEIDRFGLPGLLAMIPPDSQDHSSLAVGQDLTVLGLDLNRPDNSPLYPTFGSPFADAASRPVVPDFTLPTAYTVTNVPPLHTKIPSFTDETLFAIFYQNPRDVIQEVAAQELWNRDWRWHKELRQWMMKDQNFPQPQRLSDKQERGCYIFFDVNNWRRERRELLLDYEHLDQRFGAMQPVTAL</sequence>
<feature type="compositionally biased region" description="Basic and acidic residues" evidence="4">
    <location>
        <begin position="264"/>
        <end position="277"/>
    </location>
</feature>
<reference evidence="6 7" key="1">
    <citation type="submission" date="2024-04" db="EMBL/GenBank/DDBJ databases">
        <title>Phyllosticta paracitricarpa is synonymous to the EU quarantine fungus P. citricarpa based on phylogenomic analyses.</title>
        <authorList>
            <consortium name="Lawrence Berkeley National Laboratory"/>
            <person name="Van ingen-buijs V.A."/>
            <person name="Van westerhoven A.C."/>
            <person name="Haridas S."/>
            <person name="Skiadas P."/>
            <person name="Martin F."/>
            <person name="Groenewald J.Z."/>
            <person name="Crous P.W."/>
            <person name="Seidl M.F."/>
        </authorList>
    </citation>
    <scope>NUCLEOTIDE SEQUENCE [LARGE SCALE GENOMIC DNA]</scope>
    <source>
        <strain evidence="6 7">CPC 17464</strain>
    </source>
</reference>
<evidence type="ECO:0000259" key="5">
    <source>
        <dbReference type="Pfam" id="PF04153"/>
    </source>
</evidence>
<keyword evidence="2" id="KW-0805">Transcription regulation</keyword>
<evidence type="ECO:0000256" key="4">
    <source>
        <dbReference type="SAM" id="MobiDB-lite"/>
    </source>
</evidence>
<accession>A0ABR1M316</accession>
<dbReference type="PANTHER" id="PTHR23326">
    <property type="entry name" value="CCR4 NOT-RELATED"/>
    <property type="match status" value="1"/>
</dbReference>
<gene>
    <name evidence="6" type="ORF">J3D65DRAFT_612213</name>
</gene>
<keyword evidence="3" id="KW-0804">Transcription</keyword>
<feature type="compositionally biased region" description="Polar residues" evidence="4">
    <location>
        <begin position="145"/>
        <end position="165"/>
    </location>
</feature>
<dbReference type="Proteomes" id="UP001360953">
    <property type="component" value="Unassembled WGS sequence"/>
</dbReference>
<dbReference type="GeneID" id="92031904"/>
<dbReference type="RefSeq" id="XP_066658284.1">
    <property type="nucleotide sequence ID" value="XM_066798998.1"/>
</dbReference>
<dbReference type="EMBL" id="JBBPEH010000002">
    <property type="protein sequence ID" value="KAK7541991.1"/>
    <property type="molecule type" value="Genomic_DNA"/>
</dbReference>
<feature type="compositionally biased region" description="Polar residues" evidence="4">
    <location>
        <begin position="18"/>
        <end position="37"/>
    </location>
</feature>
<evidence type="ECO:0000256" key="3">
    <source>
        <dbReference type="ARBA" id="ARBA00023163"/>
    </source>
</evidence>
<evidence type="ECO:0000256" key="2">
    <source>
        <dbReference type="ARBA" id="ARBA00023015"/>
    </source>
</evidence>
<dbReference type="Pfam" id="PF04153">
    <property type="entry name" value="NOT2_3_5_C"/>
    <property type="match status" value="1"/>
</dbReference>